<keyword evidence="3" id="KW-1185">Reference proteome</keyword>
<keyword evidence="1" id="KW-1133">Transmembrane helix</keyword>
<protein>
    <submittedName>
        <fullName evidence="2">Uncharacterized protein</fullName>
    </submittedName>
</protein>
<dbReference type="EMBL" id="KV428101">
    <property type="protein sequence ID" value="KZT36677.1"/>
    <property type="molecule type" value="Genomic_DNA"/>
</dbReference>
<dbReference type="Proteomes" id="UP000076798">
    <property type="component" value="Unassembled WGS sequence"/>
</dbReference>
<gene>
    <name evidence="2" type="ORF">SISSUDRAFT_1063436</name>
</gene>
<reference evidence="2 3" key="1">
    <citation type="journal article" date="2016" name="Mol. Biol. Evol.">
        <title>Comparative Genomics of Early-Diverging Mushroom-Forming Fungi Provides Insights into the Origins of Lignocellulose Decay Capabilities.</title>
        <authorList>
            <person name="Nagy L.G."/>
            <person name="Riley R."/>
            <person name="Tritt A."/>
            <person name="Adam C."/>
            <person name="Daum C."/>
            <person name="Floudas D."/>
            <person name="Sun H."/>
            <person name="Yadav J.S."/>
            <person name="Pangilinan J."/>
            <person name="Larsson K.H."/>
            <person name="Matsuura K."/>
            <person name="Barry K."/>
            <person name="Labutti K."/>
            <person name="Kuo R."/>
            <person name="Ohm R.A."/>
            <person name="Bhattacharya S.S."/>
            <person name="Shirouzu T."/>
            <person name="Yoshinaga Y."/>
            <person name="Martin F.M."/>
            <person name="Grigoriev I.V."/>
            <person name="Hibbett D.S."/>
        </authorList>
    </citation>
    <scope>NUCLEOTIDE SEQUENCE [LARGE SCALE GENOMIC DNA]</scope>
    <source>
        <strain evidence="2 3">HHB10207 ss-3</strain>
    </source>
</reference>
<proteinExistence type="predicted"/>
<evidence type="ECO:0000256" key="1">
    <source>
        <dbReference type="SAM" id="Phobius"/>
    </source>
</evidence>
<keyword evidence="1" id="KW-0812">Transmembrane</keyword>
<keyword evidence="1" id="KW-0472">Membrane</keyword>
<evidence type="ECO:0000313" key="2">
    <source>
        <dbReference type="EMBL" id="KZT36677.1"/>
    </source>
</evidence>
<name>A0A166BRW6_9AGAM</name>
<sequence>MTAKGTGEFIRLIVHITATDALTPIARINEMIIFWFIIASVILAITVKGRSHSALHWFLLELYTTYANLQNIMLLRRKMPTRAFIALMSNAFKALNQM</sequence>
<dbReference type="AlphaFoldDB" id="A0A166BRW6"/>
<evidence type="ECO:0000313" key="3">
    <source>
        <dbReference type="Proteomes" id="UP000076798"/>
    </source>
</evidence>
<organism evidence="2 3">
    <name type="scientific">Sistotremastrum suecicum HHB10207 ss-3</name>
    <dbReference type="NCBI Taxonomy" id="1314776"/>
    <lineage>
        <taxon>Eukaryota</taxon>
        <taxon>Fungi</taxon>
        <taxon>Dikarya</taxon>
        <taxon>Basidiomycota</taxon>
        <taxon>Agaricomycotina</taxon>
        <taxon>Agaricomycetes</taxon>
        <taxon>Sistotremastrales</taxon>
        <taxon>Sistotremastraceae</taxon>
        <taxon>Sistotremastrum</taxon>
    </lineage>
</organism>
<accession>A0A166BRW6</accession>
<feature type="transmembrane region" description="Helical" evidence="1">
    <location>
        <begin position="32"/>
        <end position="49"/>
    </location>
</feature>
<feature type="transmembrane region" description="Helical" evidence="1">
    <location>
        <begin position="55"/>
        <end position="75"/>
    </location>
</feature>